<organism evidence="1 2">
    <name type="scientific">Phytophthora pseudosyringae</name>
    <dbReference type="NCBI Taxonomy" id="221518"/>
    <lineage>
        <taxon>Eukaryota</taxon>
        <taxon>Sar</taxon>
        <taxon>Stramenopiles</taxon>
        <taxon>Oomycota</taxon>
        <taxon>Peronosporomycetes</taxon>
        <taxon>Peronosporales</taxon>
        <taxon>Peronosporaceae</taxon>
        <taxon>Phytophthora</taxon>
    </lineage>
</organism>
<reference evidence="1" key="1">
    <citation type="submission" date="2021-02" db="EMBL/GenBank/DDBJ databases">
        <authorList>
            <person name="Palmer J.M."/>
        </authorList>
    </citation>
    <scope>NUCLEOTIDE SEQUENCE</scope>
    <source>
        <strain evidence="1">SCRP734</strain>
    </source>
</reference>
<accession>A0A8T1W192</accession>
<dbReference type="AlphaFoldDB" id="A0A8T1W192"/>
<dbReference type="EMBL" id="JAGDFM010000075">
    <property type="protein sequence ID" value="KAG7387622.1"/>
    <property type="molecule type" value="Genomic_DNA"/>
</dbReference>
<gene>
    <name evidence="1" type="ORF">PHYPSEUDO_013872</name>
</gene>
<evidence type="ECO:0000313" key="1">
    <source>
        <dbReference type="EMBL" id="KAG7387622.1"/>
    </source>
</evidence>
<dbReference type="Proteomes" id="UP000694044">
    <property type="component" value="Unassembled WGS sequence"/>
</dbReference>
<evidence type="ECO:0000313" key="2">
    <source>
        <dbReference type="Proteomes" id="UP000694044"/>
    </source>
</evidence>
<dbReference type="OrthoDB" id="106596at2759"/>
<protein>
    <submittedName>
        <fullName evidence="1">Uncharacterized protein</fullName>
    </submittedName>
</protein>
<proteinExistence type="predicted"/>
<comment type="caution">
    <text evidence="1">The sequence shown here is derived from an EMBL/GenBank/DDBJ whole genome shotgun (WGS) entry which is preliminary data.</text>
</comment>
<keyword evidence="2" id="KW-1185">Reference proteome</keyword>
<sequence>MGQTSSNGRTLPRKLATSPFAASLLLPSLSLDEALQRRQQLQRIAGIAVIDATRDKTKNIVITLKLSLVPTTLREQVGIFIPSNAPVTHETTMTFRDVNQLNKVLAFCIDKMAGKCRENCEFCSQLRTYLDNHWVKDPIVSVTSMGNTLLRKASLAVHLAYLVEFATRKHIATPRVSKQKGVATVQLVPLSSHEREKTRGVDVCAAQKETTVVLYNFFDVFTRKSAPAPNSSPIDRVVQELITHPSLSLAILRMQ</sequence>
<name>A0A8T1W192_9STRA</name>